<dbReference type="InterPro" id="IPR010920">
    <property type="entry name" value="LSM_dom_sf"/>
</dbReference>
<dbReference type="NCBIfam" id="NF033216">
    <property type="entry name" value="lipo_YgdI_YgdR"/>
    <property type="match status" value="1"/>
</dbReference>
<evidence type="ECO:0000256" key="2">
    <source>
        <dbReference type="ARBA" id="ARBA00022729"/>
    </source>
</evidence>
<keyword evidence="2 6" id="KW-0732">Signal</keyword>
<accession>A0ABP8V2T7</accession>
<reference evidence="9" key="1">
    <citation type="journal article" date="2019" name="Int. J. Syst. Evol. Microbiol.">
        <title>The Global Catalogue of Microorganisms (GCM) 10K type strain sequencing project: providing services to taxonomists for standard genome sequencing and annotation.</title>
        <authorList>
            <consortium name="The Broad Institute Genomics Platform"/>
            <consortium name="The Broad Institute Genome Sequencing Center for Infectious Disease"/>
            <person name="Wu L."/>
            <person name="Ma J."/>
        </authorList>
    </citation>
    <scope>NUCLEOTIDE SEQUENCE [LARGE SCALE GENOMIC DNA]</scope>
    <source>
        <strain evidence="9">JCM 17805</strain>
    </source>
</reference>
<dbReference type="PANTHER" id="PTHR37011">
    <property type="entry name" value="POT FAMILY PEPTIDE TRANSPORT PROTEIN-RELATED"/>
    <property type="match status" value="1"/>
</dbReference>
<dbReference type="PROSITE" id="PS51257">
    <property type="entry name" value="PROKAR_LIPOPROTEIN"/>
    <property type="match status" value="1"/>
</dbReference>
<name>A0ABP8V2T7_9GAMM</name>
<evidence type="ECO:0000256" key="4">
    <source>
        <dbReference type="ARBA" id="ARBA00023139"/>
    </source>
</evidence>
<dbReference type="PANTHER" id="PTHR37011:SF1">
    <property type="entry name" value="POT FAMILY PEPTIDE TRANSPORT PROTEIN"/>
    <property type="match status" value="1"/>
</dbReference>
<proteinExistence type="predicted"/>
<feature type="signal peptide" evidence="6">
    <location>
        <begin position="1"/>
        <end position="18"/>
    </location>
</feature>
<sequence>MNKTITALLLSTSLVVLAGCATPSAVHLNDGTRIDAVDTPSYDDDSGFYTIETVDGKERKINKSVIHSIESLE</sequence>
<gene>
    <name evidence="8" type="ORF">GCM10023116_20040</name>
</gene>
<evidence type="ECO:0000256" key="3">
    <source>
        <dbReference type="ARBA" id="ARBA00023136"/>
    </source>
</evidence>
<dbReference type="Proteomes" id="UP001500604">
    <property type="component" value="Unassembled WGS sequence"/>
</dbReference>
<comment type="caution">
    <text evidence="8">The sequence shown here is derived from an EMBL/GenBank/DDBJ whole genome shotgun (WGS) entry which is preliminary data.</text>
</comment>
<organism evidence="8 9">
    <name type="scientific">Kistimonas scapharcae</name>
    <dbReference type="NCBI Taxonomy" id="1036133"/>
    <lineage>
        <taxon>Bacteria</taxon>
        <taxon>Pseudomonadati</taxon>
        <taxon>Pseudomonadota</taxon>
        <taxon>Gammaproteobacteria</taxon>
        <taxon>Oceanospirillales</taxon>
        <taxon>Endozoicomonadaceae</taxon>
        <taxon>Kistimonas</taxon>
    </lineage>
</organism>
<evidence type="ECO:0000256" key="5">
    <source>
        <dbReference type="ARBA" id="ARBA00023288"/>
    </source>
</evidence>
<evidence type="ECO:0000313" key="8">
    <source>
        <dbReference type="EMBL" id="GAA4649724.1"/>
    </source>
</evidence>
<evidence type="ECO:0000313" key="9">
    <source>
        <dbReference type="Proteomes" id="UP001500604"/>
    </source>
</evidence>
<keyword evidence="1" id="KW-1003">Cell membrane</keyword>
<protein>
    <submittedName>
        <fullName evidence="8">YgdI/YgdR family lipoprotein</fullName>
    </submittedName>
</protein>
<keyword evidence="5 8" id="KW-0449">Lipoprotein</keyword>
<keyword evidence="9" id="KW-1185">Reference proteome</keyword>
<feature type="chain" id="PRO_5045596570" evidence="6">
    <location>
        <begin position="19"/>
        <end position="73"/>
    </location>
</feature>
<evidence type="ECO:0000259" key="7">
    <source>
        <dbReference type="Pfam" id="PF06004"/>
    </source>
</evidence>
<dbReference type="InterPro" id="IPR010305">
    <property type="entry name" value="YgdI/YgdR-like"/>
</dbReference>
<dbReference type="Gene3D" id="2.30.30.100">
    <property type="match status" value="1"/>
</dbReference>
<evidence type="ECO:0000256" key="1">
    <source>
        <dbReference type="ARBA" id="ARBA00022475"/>
    </source>
</evidence>
<dbReference type="Pfam" id="PF06004">
    <property type="entry name" value="DUF903"/>
    <property type="match status" value="1"/>
</dbReference>
<dbReference type="EMBL" id="BAABFL010000278">
    <property type="protein sequence ID" value="GAA4649724.1"/>
    <property type="molecule type" value="Genomic_DNA"/>
</dbReference>
<keyword evidence="3" id="KW-0472">Membrane</keyword>
<dbReference type="InterPro" id="IPR047807">
    <property type="entry name" value="YgdI/YgdR-like_SH3-like"/>
</dbReference>
<dbReference type="SUPFAM" id="SSF50182">
    <property type="entry name" value="Sm-like ribonucleoproteins"/>
    <property type="match status" value="1"/>
</dbReference>
<dbReference type="RefSeq" id="WP_345195700.1">
    <property type="nucleotide sequence ID" value="NZ_BAABFL010000278.1"/>
</dbReference>
<feature type="domain" description="Lipoprotein YgdI/YgdR-like SH3-like" evidence="7">
    <location>
        <begin position="23"/>
        <end position="70"/>
    </location>
</feature>
<keyword evidence="4" id="KW-0564">Palmitate</keyword>
<evidence type="ECO:0000256" key="6">
    <source>
        <dbReference type="SAM" id="SignalP"/>
    </source>
</evidence>